<dbReference type="InterPro" id="IPR029069">
    <property type="entry name" value="HotDog_dom_sf"/>
</dbReference>
<dbReference type="InterPro" id="IPR050563">
    <property type="entry name" value="4-hydroxybenzoyl-CoA_TE"/>
</dbReference>
<keyword evidence="2" id="KW-1185">Reference proteome</keyword>
<dbReference type="CDD" id="cd00586">
    <property type="entry name" value="4HBT"/>
    <property type="match status" value="1"/>
</dbReference>
<organism evidence="1 2">
    <name type="scientific">Arthrobacter mangrovi</name>
    <dbReference type="NCBI Taxonomy" id="2966350"/>
    <lineage>
        <taxon>Bacteria</taxon>
        <taxon>Bacillati</taxon>
        <taxon>Actinomycetota</taxon>
        <taxon>Actinomycetes</taxon>
        <taxon>Micrococcales</taxon>
        <taxon>Micrococcaceae</taxon>
        <taxon>Arthrobacter</taxon>
    </lineage>
</organism>
<proteinExistence type="predicted"/>
<dbReference type="RefSeq" id="WP_373875819.1">
    <property type="nucleotide sequence ID" value="NZ_BRVS01000008.1"/>
</dbReference>
<reference evidence="1 2" key="1">
    <citation type="journal article" date="2023" name="Int. J. Syst. Evol. Microbiol.">
        <title>Arthrobacter mangrovi sp. nov., an actinobacterium isolated from the rhizosphere of a mangrove.</title>
        <authorList>
            <person name="Hamada M."/>
            <person name="Saitou S."/>
            <person name="Enomoto N."/>
            <person name="Nanri K."/>
            <person name="Hidaka K."/>
            <person name="Miura T."/>
            <person name="Tamura T."/>
        </authorList>
    </citation>
    <scope>NUCLEOTIDE SEQUENCE [LARGE SCALE GENOMIC DNA]</scope>
    <source>
        <strain evidence="1 2">NBRC 112813</strain>
    </source>
</reference>
<gene>
    <name evidence="1" type="ORF">AHIS1636_21840</name>
</gene>
<dbReference type="SUPFAM" id="SSF54637">
    <property type="entry name" value="Thioesterase/thiol ester dehydrase-isomerase"/>
    <property type="match status" value="1"/>
</dbReference>
<dbReference type="Pfam" id="PF13279">
    <property type="entry name" value="4HBT_2"/>
    <property type="match status" value="1"/>
</dbReference>
<dbReference type="PANTHER" id="PTHR31793">
    <property type="entry name" value="4-HYDROXYBENZOYL-COA THIOESTERASE FAMILY MEMBER"/>
    <property type="match status" value="1"/>
</dbReference>
<dbReference type="Proteomes" id="UP001209654">
    <property type="component" value="Unassembled WGS sequence"/>
</dbReference>
<protein>
    <submittedName>
        <fullName evidence="1">Thioesterase</fullName>
    </submittedName>
</protein>
<dbReference type="PANTHER" id="PTHR31793:SF24">
    <property type="entry name" value="LONG-CHAIN ACYL-COA THIOESTERASE FADM"/>
    <property type="match status" value="1"/>
</dbReference>
<name>A0ABQ5MUU6_9MICC</name>
<evidence type="ECO:0000313" key="2">
    <source>
        <dbReference type="Proteomes" id="UP001209654"/>
    </source>
</evidence>
<accession>A0ABQ5MUU6</accession>
<comment type="caution">
    <text evidence="1">The sequence shown here is derived from an EMBL/GenBank/DDBJ whole genome shotgun (WGS) entry which is preliminary data.</text>
</comment>
<sequence>MTDTTAVNRNPGGPAAGLRLSCSVPMRWGDMDAYGHINNVEILRILEEARIHAFGPPAGTGGEGLEVDLPVFSDLPAGTQALVVEHRVRYVRPLNYRNIPAHVEVWISALKAASLTIAYVVKDPVTLEECVKAETMLAFFNEGTGRLLRVTADHKERLAPYLGESNFP</sequence>
<dbReference type="Gene3D" id="3.10.129.10">
    <property type="entry name" value="Hotdog Thioesterase"/>
    <property type="match status" value="1"/>
</dbReference>
<dbReference type="EMBL" id="BRVS01000008">
    <property type="protein sequence ID" value="GLB67744.1"/>
    <property type="molecule type" value="Genomic_DNA"/>
</dbReference>
<evidence type="ECO:0000313" key="1">
    <source>
        <dbReference type="EMBL" id="GLB67744.1"/>
    </source>
</evidence>